<organism evidence="2 3">
    <name type="scientific">Arthrobacter agilis</name>
    <dbReference type="NCBI Taxonomy" id="37921"/>
    <lineage>
        <taxon>Bacteria</taxon>
        <taxon>Bacillati</taxon>
        <taxon>Actinomycetota</taxon>
        <taxon>Actinomycetes</taxon>
        <taxon>Micrococcales</taxon>
        <taxon>Micrococcaceae</taxon>
        <taxon>Arthrobacter</taxon>
    </lineage>
</organism>
<dbReference type="InterPro" id="IPR014914">
    <property type="entry name" value="RES_dom"/>
</dbReference>
<reference evidence="2 3" key="1">
    <citation type="submission" date="2017-11" db="EMBL/GenBank/DDBJ databases">
        <title>Draft genome of Arthrobacter agilis strain UMCV2, a plant growth-promoting rhizobacterium and biocontrol capacity of phytopathogenic fungi.</title>
        <authorList>
            <person name="Martinez-Camara R."/>
            <person name="Santoyo G."/>
            <person name="Moreno-Hagelsieb G."/>
            <person name="Valencia-Cantero E."/>
        </authorList>
    </citation>
    <scope>NUCLEOTIDE SEQUENCE [LARGE SCALE GENOMIC DNA]</scope>
    <source>
        <strain evidence="2 3">UMCV2</strain>
    </source>
</reference>
<evidence type="ECO:0000313" key="3">
    <source>
        <dbReference type="Proteomes" id="UP000239187"/>
    </source>
</evidence>
<gene>
    <name evidence="2" type="ORF">CVO76_14365</name>
</gene>
<name>A0A2L0UHI9_9MICC</name>
<sequence length="108" mass="12002">MSVCGSYLAVDVRVRTNDTAQTVWRVDFSPDAWAWSGRQYATDGRFQGRWADIDGNFRIIYAGSRLLACLLEVLAHFRQDAYLPTALGPTRRRATARTASTATDAVST</sequence>
<dbReference type="Proteomes" id="UP000239187">
    <property type="component" value="Chromosome"/>
</dbReference>
<accession>A0A2L0UHI9</accession>
<feature type="domain" description="RES" evidence="1">
    <location>
        <begin position="22"/>
        <end position="83"/>
    </location>
</feature>
<dbReference type="EMBL" id="CP024915">
    <property type="protein sequence ID" value="AUZ88697.1"/>
    <property type="molecule type" value="Genomic_DNA"/>
</dbReference>
<proteinExistence type="predicted"/>
<dbReference type="AlphaFoldDB" id="A0A2L0UHI9"/>
<evidence type="ECO:0000313" key="2">
    <source>
        <dbReference type="EMBL" id="AUZ88697.1"/>
    </source>
</evidence>
<dbReference type="Pfam" id="PF08808">
    <property type="entry name" value="RES"/>
    <property type="match status" value="1"/>
</dbReference>
<protein>
    <recommendedName>
        <fullName evidence="1">RES domain-containing protein</fullName>
    </recommendedName>
</protein>
<evidence type="ECO:0000259" key="1">
    <source>
        <dbReference type="Pfam" id="PF08808"/>
    </source>
</evidence>